<dbReference type="Proteomes" id="UP001234297">
    <property type="component" value="Chromosome 6"/>
</dbReference>
<comment type="caution">
    <text evidence="1">The sequence shown here is derived from an EMBL/GenBank/DDBJ whole genome shotgun (WGS) entry which is preliminary data.</text>
</comment>
<organism evidence="1 2">
    <name type="scientific">Persea americana</name>
    <name type="common">Avocado</name>
    <dbReference type="NCBI Taxonomy" id="3435"/>
    <lineage>
        <taxon>Eukaryota</taxon>
        <taxon>Viridiplantae</taxon>
        <taxon>Streptophyta</taxon>
        <taxon>Embryophyta</taxon>
        <taxon>Tracheophyta</taxon>
        <taxon>Spermatophyta</taxon>
        <taxon>Magnoliopsida</taxon>
        <taxon>Magnoliidae</taxon>
        <taxon>Laurales</taxon>
        <taxon>Lauraceae</taxon>
        <taxon>Persea</taxon>
    </lineage>
</organism>
<evidence type="ECO:0000313" key="2">
    <source>
        <dbReference type="Proteomes" id="UP001234297"/>
    </source>
</evidence>
<reference evidence="1 2" key="1">
    <citation type="journal article" date="2022" name="Hortic Res">
        <title>A haplotype resolved chromosomal level avocado genome allows analysis of novel avocado genes.</title>
        <authorList>
            <person name="Nath O."/>
            <person name="Fletcher S.J."/>
            <person name="Hayward A."/>
            <person name="Shaw L.M."/>
            <person name="Masouleh A.K."/>
            <person name="Furtado A."/>
            <person name="Henry R.J."/>
            <person name="Mitter N."/>
        </authorList>
    </citation>
    <scope>NUCLEOTIDE SEQUENCE [LARGE SCALE GENOMIC DNA]</scope>
    <source>
        <strain evidence="2">cv. Hass</strain>
    </source>
</reference>
<name>A0ACC2KYL6_PERAE</name>
<gene>
    <name evidence="1" type="ORF">MRB53_019504</name>
</gene>
<proteinExistence type="predicted"/>
<accession>A0ACC2KYL6</accession>
<keyword evidence="2" id="KW-1185">Reference proteome</keyword>
<protein>
    <submittedName>
        <fullName evidence="1">Uncharacterized protein</fullName>
    </submittedName>
</protein>
<sequence>MFEGLVRQLLAGYLGRYVKDLQLKIGLWNEEVLLKNVELILEAFDYLQLPFALKQGRVGKLSIKIPWKKLGWDPIIISLEDVFICACQRDDDEWSLDSVQKREISGKKAKLAGAELAKLSRRVCDNQAGQSFISYISAKILDGIQVSIRNVHIIYIDKQSGFAEFIFGLRFSSLSIMTDSRPKPNTFGSSSGKFRGSQVNKTVEILSLGIYCNSLEEASNSFGVDDESFLFYDSRFGSNSCDYILDPVDVVLSLVVNKSGKLEQGGPQYNVTAELTTLVVLLNEIQLLRILILLDYLSTCALREKYGRFRPWHNPLSKKLEGWQRMWWHYAQESVLFDVRRKLRKTSWSNFGRRLSYRRKYVSLYKRKLELLHQEQPVDEDILQELEQMERESEIEDILSYRSIAEHQLQEFLSNSLSSNTAVNGSDTKEKQQNDERSAGEPRGWLNWLSLGMLGAGGTADSSQFAGVVSDEIIKDIYEATKFHPLPSFDGVISVKEKVYLSSIKFNIHQIVATLGSKNYSRETVRLIFDDATIKCKILEDSVTILSVINSVKMVDPCTENAMLITKETIFEESVVKHGQPFVNSELRMSSLDHGLELSIKVVLQPFEVTYDSSFLFGIMDFHHVLSSVQFQHERVLASLNRFENFKARVLSKAEYIFSSRTRILWDVSFNNVIIKIPWRSNNSELYIMVVESGAILFKSVPECDPLPPTSEHHYDNFFLSILSSTYPEELSSRVQDIYDYFKIDLTGFEVNVIAPNLHQDLSIIERFNASVSLGSCMFLEESMLKQLEVHANVPSFGLQFSPSVYDALVKLSAFLDVSQNESELVSHGKRELCNEQTEKPSNSNVFKCSVSVNVEHAILHVNLENDLENSLILAFSLGKIDMQYDLQEFVEEFCACIKALEVSTSSSKVEGTNYILCSSRDCSFVSSANQSHEDVELRLTNETFGGKRGLAEGCLLLQYQSLRSFCRVSHRNMVCMNGVDLHCHPRIIGLLQEFYDKLSRHGSLPFPSVGNSFGHGQETFGQEQMSGIRLQKYGFSNYCETGSFSSASIPLDCFPFVTIYNSGSLGTLENSLVRDISEWRSLHVKDREFVRSQPFISRKRSRMFSLSTMKSISSLSTSAVSESSDDSHPFVIDFNLNDIKVYFHDSSCVLATMTVPSSISSVFVHGFTKLCFYLEFSCKKRKSYFSLPDWKSSSSKQPVADNHDYEDVCGNNNGILIKVEILDSILILPVENNTSDSIQLGLQQLYCSSVTLRNSTDALKDIPHECVISTVSIFDTIQLVNVFGRGISLSLLLLEDDRRLPLKLDEYASLRNISLIETLDADLWVRIPGEYKFCGGQSVVPSYIMMRTGICQVIAEEDYFFYGLEAVIFVIDHLSTIGRESQGFTTDVLQFVQFKRSLKESNAVLLDSRETFTETRFCINGLSISLYPSRRRLSMSSELVAKADMQLIFTASFRNEIPLCIDVDISRLVLYSYHSSVILVACSSGDSVSSYIGIHYSKSDGGENQLLLSVPSLDIWLHLSDWSKLIELIGSCALQLRKSSSLIASYEGSKSDSQNDTVSQKTSSPENFVRASVMIVKSENLSISFHFPVWVDCLDNHAEVHLDIPPNFPLNMHGEKAKSFEAEDGKYIVFTLHSRFFEIVIGKKIVKLKSNIEKIRGLLEAIENQKISSLPCFQIFQVNIEGEVCDEQIMHVSADVELETLDVWLSHQIFCFWRGIRFRIPETSSPPVLFCNLAVKAHLRKVSVLLNDGRWSCNGPIMEIFMRKCLVHIDKMECVMGASVTGELQVNYNNIHKVMWEPFMEPWSFQLKLDRKREQCALLNTSVVTDIHLESTAQLNLNITEPLIEAIFRGYEMIRDAWGQVGVHDLKESLGSTRCQATDNVDTRRYAPYILQNDTSMPLFYWVSHGPTITDDTGSMSMKQGNIVQPSSSVAIYINESPEELIYRSRPGRSSEKLNEKKSGGVAHHMISVQLDGTSGPSLPMSMDLVGIRYFDVDFSKPLDTFDSKKDDDSSRQIRMTVDHFGKHPSSGFIVPVVFEVSIQHYSKLIRLYSTVILFNATSVPLELRFDIPFGVSPKVLDPIYPGQELPLPVHLAEAGRIRWRPLGTDYLWSEAHPLSNISPSSFTGNKKSSAVHIHETSRQEALRRTQRDYSPDERFIHHVRLTSPLLVKNYLPKHLSLTIESGGITRTAFLSEVNTASIFHIDSTHDLGIMIHVDGFRPTISKFPRGEAFASMAKLNESKFSLCETLTFYPDESNGPICVNLEKVMDAFCGAREICISIPFLLYNCTGLSLAIADCGNNNKGNPLPMPSCYQLIGQEQFLPRKQGVALASSQQDSTTTASSNDNFVKKHTISLRESAELRPHGFLISHLPSTGSTHFQNSMNGDTARSQLNFFRMVGNGSHAENGESRKVQAFMFSPPCSSPAGELMVSLSTCSSECGTEYFQTTTWSSPFYLVPASGSTTVVIPEPCTTGAFILSVTSSPAGGALGGRTRAITFQPRYVISNACSEEICYKQKGTNFFHRLGIGQHSHLHWADMTRELLVSIRFNEPGWQWSGSFLPDHLGDSQLKLHNYVSGALNLVRVEVQNADVSIGDEKIVGSSSGNLGTHLILLSDDNTGFMPYRIDNFSMERLRIYQQRCETFETIVHSYTCCPYAWDEPCYPHRLVVEVPGERVIGSYSLDDVTEYLPVHLPSTPERPERRFFLSVHAEGAIKVLSIVDTNHHIPKDMKEMGFPGLKGKKKLDQKETHVDFTERITLHLSFIGISLMNSFPQELVFVCSKETKIVILQSLDQQKFSFQMSSLQIDNQLRNTPYPVILSFEDNRNETISPTTSKCVCEPIFHLYGAKWRKSESSLVSFEYINIRLSPLRIELEEQVLLSVFDFVRSATSTLQSRTLQHQGSELQSLDGGTGSVAHVHDYDPMSSKTLGQIHSLGSSSFFGNNSSPSIPSVVPIGAPWQQIFLLARRQKKIYVEVLDLAPIKLTLSFSSVPWMPRNEGHMAAESLVHVSSTAVQRGLMALVDVEGAPVYLRQLTIAHHMASWESIQEILIRHYTRQLLHEIYKVFGSAGVIGNPMGFARNVGLGIKDFLSVPAKGVFQSPAGLITGMAQGTKSLLSNTVYAVSNAATQFSKAAHKSIVAFTFDEQTVANMEDQKGLHSPSKGLLNEFLEGLTGLLQSPIRGAEKHGLPGVLSGIALGATGLVARPVASILEVTGKTAQSIRNRSSPHQPNRFRIRLPRPLARELPLVPYSWEEAIGISVLLEADNSRLKDEIFVMCKALKQAGKFIIITKRLMLIVKCSSLVGFGSPDFVVVADPERIIEMEIGLEGVIHLDREVVVVNIVGSSAETLSGPHQLKQKSSMRESRWGPPASMPLFQTSIEFVSEEDAEDALQALWSVIEQGKERRWGVHVFHQINLR</sequence>
<evidence type="ECO:0000313" key="1">
    <source>
        <dbReference type="EMBL" id="KAJ8626197.1"/>
    </source>
</evidence>
<dbReference type="EMBL" id="CM056814">
    <property type="protein sequence ID" value="KAJ8626197.1"/>
    <property type="molecule type" value="Genomic_DNA"/>
</dbReference>